<proteinExistence type="predicted"/>
<accession>A0ACC1NPY9</accession>
<dbReference type="EMBL" id="JANJQO010000167">
    <property type="protein sequence ID" value="KAJ2980873.1"/>
    <property type="molecule type" value="Genomic_DNA"/>
</dbReference>
<reference evidence="1" key="1">
    <citation type="submission" date="2022-08" db="EMBL/GenBank/DDBJ databases">
        <title>Genome Sequence of Lecanicillium fungicola.</title>
        <authorList>
            <person name="Buettner E."/>
        </authorList>
    </citation>
    <scope>NUCLEOTIDE SEQUENCE</scope>
    <source>
        <strain evidence="1">Babe33</strain>
    </source>
</reference>
<dbReference type="Proteomes" id="UP001143910">
    <property type="component" value="Unassembled WGS sequence"/>
</dbReference>
<evidence type="ECO:0000313" key="2">
    <source>
        <dbReference type="Proteomes" id="UP001143910"/>
    </source>
</evidence>
<name>A0ACC1NPY9_9HYPO</name>
<sequence>MYKAGIALLLASLSAPAALAAAIVTSCSASNQIDVFGVTIGNEFRITINGVSDPNNNLCGKISADLILETSADHFNPPINLNDVLSCSTTKQPDPFKTAFLSIILDKHSPSDQLSAFKSAMFDAFNNDPAFGGHLPDFNCDLSRTIP</sequence>
<organism evidence="1 2">
    <name type="scientific">Zarea fungicola</name>
    <dbReference type="NCBI Taxonomy" id="93591"/>
    <lineage>
        <taxon>Eukaryota</taxon>
        <taxon>Fungi</taxon>
        <taxon>Dikarya</taxon>
        <taxon>Ascomycota</taxon>
        <taxon>Pezizomycotina</taxon>
        <taxon>Sordariomycetes</taxon>
        <taxon>Hypocreomycetidae</taxon>
        <taxon>Hypocreales</taxon>
        <taxon>Cordycipitaceae</taxon>
        <taxon>Zarea</taxon>
    </lineage>
</organism>
<protein>
    <submittedName>
        <fullName evidence="1">Uncharacterized protein</fullName>
    </submittedName>
</protein>
<gene>
    <name evidence="1" type="ORF">NQ176_g2377</name>
</gene>
<comment type="caution">
    <text evidence="1">The sequence shown here is derived from an EMBL/GenBank/DDBJ whole genome shotgun (WGS) entry which is preliminary data.</text>
</comment>
<evidence type="ECO:0000313" key="1">
    <source>
        <dbReference type="EMBL" id="KAJ2980873.1"/>
    </source>
</evidence>
<keyword evidence="2" id="KW-1185">Reference proteome</keyword>